<evidence type="ECO:0000256" key="1">
    <source>
        <dbReference type="SAM" id="MobiDB-lite"/>
    </source>
</evidence>
<keyword evidence="3" id="KW-1185">Reference proteome</keyword>
<gene>
    <name evidence="2" type="ORF">SteCoe_4341</name>
</gene>
<evidence type="ECO:0000313" key="2">
    <source>
        <dbReference type="EMBL" id="OMJ92801.1"/>
    </source>
</evidence>
<accession>A0A1R2CUZ5</accession>
<dbReference type="AlphaFoldDB" id="A0A1R2CUZ5"/>
<feature type="compositionally biased region" description="Basic and acidic residues" evidence="1">
    <location>
        <begin position="1"/>
        <end position="11"/>
    </location>
</feature>
<evidence type="ECO:0000313" key="3">
    <source>
        <dbReference type="Proteomes" id="UP000187209"/>
    </source>
</evidence>
<dbReference type="EMBL" id="MPUH01000054">
    <property type="protein sequence ID" value="OMJ92801.1"/>
    <property type="molecule type" value="Genomic_DNA"/>
</dbReference>
<name>A0A1R2CUZ5_9CILI</name>
<feature type="region of interest" description="Disordered" evidence="1">
    <location>
        <begin position="1"/>
        <end position="38"/>
    </location>
</feature>
<protein>
    <submittedName>
        <fullName evidence="2">Uncharacterized protein</fullName>
    </submittedName>
</protein>
<proteinExistence type="predicted"/>
<sequence>MGCGGSKKDIQEVNINNSPGKIKSVGHQGQNNGREDDDVQVLEHGKTIPKSKLDELTENNSISKQKTEKTINNTITVKENTSTNDAKVLGTNSKTIHEPEKKETEAKIEEDLKKAHTSKVEFDKHPHEFDFSFIEEKPKPNNDNELITDQVLKEMSELN</sequence>
<reference evidence="2 3" key="1">
    <citation type="submission" date="2016-11" db="EMBL/GenBank/DDBJ databases">
        <title>The macronuclear genome of Stentor coeruleus: a giant cell with tiny introns.</title>
        <authorList>
            <person name="Slabodnick M."/>
            <person name="Ruby J.G."/>
            <person name="Reiff S.B."/>
            <person name="Swart E.C."/>
            <person name="Gosai S."/>
            <person name="Prabakaran S."/>
            <person name="Witkowska E."/>
            <person name="Larue G.E."/>
            <person name="Fisher S."/>
            <person name="Freeman R.M."/>
            <person name="Gunawardena J."/>
            <person name="Chu W."/>
            <person name="Stover N.A."/>
            <person name="Gregory B.D."/>
            <person name="Nowacki M."/>
            <person name="Derisi J."/>
            <person name="Roy S.W."/>
            <person name="Marshall W.F."/>
            <person name="Sood P."/>
        </authorList>
    </citation>
    <scope>NUCLEOTIDE SEQUENCE [LARGE SCALE GENOMIC DNA]</scope>
    <source>
        <strain evidence="2">WM001</strain>
    </source>
</reference>
<organism evidence="2 3">
    <name type="scientific">Stentor coeruleus</name>
    <dbReference type="NCBI Taxonomy" id="5963"/>
    <lineage>
        <taxon>Eukaryota</taxon>
        <taxon>Sar</taxon>
        <taxon>Alveolata</taxon>
        <taxon>Ciliophora</taxon>
        <taxon>Postciliodesmatophora</taxon>
        <taxon>Heterotrichea</taxon>
        <taxon>Heterotrichida</taxon>
        <taxon>Stentoridae</taxon>
        <taxon>Stentor</taxon>
    </lineage>
</organism>
<comment type="caution">
    <text evidence="2">The sequence shown here is derived from an EMBL/GenBank/DDBJ whole genome shotgun (WGS) entry which is preliminary data.</text>
</comment>
<dbReference type="Proteomes" id="UP000187209">
    <property type="component" value="Unassembled WGS sequence"/>
</dbReference>